<dbReference type="EMBL" id="SJPJ01000001">
    <property type="protein sequence ID" value="TWT81624.1"/>
    <property type="molecule type" value="Genomic_DNA"/>
</dbReference>
<gene>
    <name evidence="2" type="ORF">CA13_30770</name>
</gene>
<dbReference type="RefSeq" id="WP_146397635.1">
    <property type="nucleotide sequence ID" value="NZ_SJPJ01000001.1"/>
</dbReference>
<keyword evidence="3" id="KW-1185">Reference proteome</keyword>
<accession>A0A5C5Z2Y3</accession>
<reference evidence="2 3" key="1">
    <citation type="submission" date="2019-02" db="EMBL/GenBank/DDBJ databases">
        <title>Deep-cultivation of Planctomycetes and their phenomic and genomic characterization uncovers novel biology.</title>
        <authorList>
            <person name="Wiegand S."/>
            <person name="Jogler M."/>
            <person name="Boedeker C."/>
            <person name="Pinto D."/>
            <person name="Vollmers J."/>
            <person name="Rivas-Marin E."/>
            <person name="Kohn T."/>
            <person name="Peeters S.H."/>
            <person name="Heuer A."/>
            <person name="Rast P."/>
            <person name="Oberbeckmann S."/>
            <person name="Bunk B."/>
            <person name="Jeske O."/>
            <person name="Meyerdierks A."/>
            <person name="Storesund J.E."/>
            <person name="Kallscheuer N."/>
            <person name="Luecker S."/>
            <person name="Lage O.M."/>
            <person name="Pohl T."/>
            <person name="Merkel B.J."/>
            <person name="Hornburger P."/>
            <person name="Mueller R.-W."/>
            <person name="Bruemmer F."/>
            <person name="Labrenz M."/>
            <person name="Spormann A.M."/>
            <person name="Op Den Camp H."/>
            <person name="Overmann J."/>
            <person name="Amann R."/>
            <person name="Jetten M.S.M."/>
            <person name="Mascher T."/>
            <person name="Medema M.H."/>
            <person name="Devos D.P."/>
            <person name="Kaster A.-K."/>
            <person name="Ovreas L."/>
            <person name="Rohde M."/>
            <person name="Galperin M.Y."/>
            <person name="Jogler C."/>
        </authorList>
    </citation>
    <scope>NUCLEOTIDE SEQUENCE [LARGE SCALE GENOMIC DNA]</scope>
    <source>
        <strain evidence="2 3">CA13</strain>
    </source>
</reference>
<evidence type="ECO:0000256" key="1">
    <source>
        <dbReference type="SAM" id="SignalP"/>
    </source>
</evidence>
<dbReference type="OrthoDB" id="265402at2"/>
<organism evidence="2 3">
    <name type="scientific">Novipirellula herctigrandis</name>
    <dbReference type="NCBI Taxonomy" id="2527986"/>
    <lineage>
        <taxon>Bacteria</taxon>
        <taxon>Pseudomonadati</taxon>
        <taxon>Planctomycetota</taxon>
        <taxon>Planctomycetia</taxon>
        <taxon>Pirellulales</taxon>
        <taxon>Pirellulaceae</taxon>
        <taxon>Novipirellula</taxon>
    </lineage>
</organism>
<protein>
    <recommendedName>
        <fullName evidence="4">Secreted protein</fullName>
    </recommendedName>
</protein>
<evidence type="ECO:0008006" key="4">
    <source>
        <dbReference type="Google" id="ProtNLM"/>
    </source>
</evidence>
<feature type="chain" id="PRO_5022930856" description="Secreted protein" evidence="1">
    <location>
        <begin position="22"/>
        <end position="204"/>
    </location>
</feature>
<comment type="caution">
    <text evidence="2">The sequence shown here is derived from an EMBL/GenBank/DDBJ whole genome shotgun (WGS) entry which is preliminary data.</text>
</comment>
<dbReference type="Proteomes" id="UP000315010">
    <property type="component" value="Unassembled WGS sequence"/>
</dbReference>
<name>A0A5C5Z2Y3_9BACT</name>
<keyword evidence="1" id="KW-0732">Signal</keyword>
<feature type="signal peptide" evidence="1">
    <location>
        <begin position="1"/>
        <end position="21"/>
    </location>
</feature>
<evidence type="ECO:0000313" key="3">
    <source>
        <dbReference type="Proteomes" id="UP000315010"/>
    </source>
</evidence>
<dbReference type="AlphaFoldDB" id="A0A5C5Z2Y3"/>
<proteinExistence type="predicted"/>
<sequence length="204" mass="21516" precursor="true">MSRLFYGSIFALALIASPAIADEATAEEKVGTCPSTCTESCCSDGLKEGDSIGAFYVTKIAGAEEDGVDQGQELCYRCRYGSRPMVMVFARDTGGKVPELLRKIDSAVATHEDSKLKGLVTLLGEDAGSLKAHAEKLAEASSAKNVPLVVAKDSKTGPLNYKIREDAVITIVVANDSKIVSTKTFAAEDIDVAGIMSDVEGMLN</sequence>
<evidence type="ECO:0000313" key="2">
    <source>
        <dbReference type="EMBL" id="TWT81624.1"/>
    </source>
</evidence>